<reference evidence="1" key="1">
    <citation type="submission" date="2022-05" db="EMBL/GenBank/DDBJ databases">
        <title>Chromosome-level genome of Chaenocephalus aceratus.</title>
        <authorList>
            <person name="Park H."/>
        </authorList>
    </citation>
    <scope>NUCLEOTIDE SEQUENCE</scope>
    <source>
        <strain evidence="1">KU_202001</strain>
    </source>
</reference>
<gene>
    <name evidence="1" type="ORF">KUCAC02_003312</name>
</gene>
<dbReference type="Proteomes" id="UP001057452">
    <property type="component" value="Chromosome 14"/>
</dbReference>
<evidence type="ECO:0000313" key="2">
    <source>
        <dbReference type="Proteomes" id="UP001057452"/>
    </source>
</evidence>
<accession>A0ACB9WLC7</accession>
<organism evidence="1 2">
    <name type="scientific">Chaenocephalus aceratus</name>
    <name type="common">Blackfin icefish</name>
    <name type="synonym">Chaenichthys aceratus</name>
    <dbReference type="NCBI Taxonomy" id="36190"/>
    <lineage>
        <taxon>Eukaryota</taxon>
        <taxon>Metazoa</taxon>
        <taxon>Chordata</taxon>
        <taxon>Craniata</taxon>
        <taxon>Vertebrata</taxon>
        <taxon>Euteleostomi</taxon>
        <taxon>Actinopterygii</taxon>
        <taxon>Neopterygii</taxon>
        <taxon>Teleostei</taxon>
        <taxon>Neoteleostei</taxon>
        <taxon>Acanthomorphata</taxon>
        <taxon>Eupercaria</taxon>
        <taxon>Perciformes</taxon>
        <taxon>Notothenioidei</taxon>
        <taxon>Channichthyidae</taxon>
        <taxon>Chaenocephalus</taxon>
    </lineage>
</organism>
<protein>
    <submittedName>
        <fullName evidence="1">Uncharacterized protein</fullName>
    </submittedName>
</protein>
<evidence type="ECO:0000313" key="1">
    <source>
        <dbReference type="EMBL" id="KAI4814105.1"/>
    </source>
</evidence>
<dbReference type="EMBL" id="CM043798">
    <property type="protein sequence ID" value="KAI4814105.1"/>
    <property type="molecule type" value="Genomic_DNA"/>
</dbReference>
<comment type="caution">
    <text evidence="1">The sequence shown here is derived from an EMBL/GenBank/DDBJ whole genome shotgun (WGS) entry which is preliminary data.</text>
</comment>
<keyword evidence="2" id="KW-1185">Reference proteome</keyword>
<proteinExistence type="predicted"/>
<sequence length="77" mass="8322">MESRMVLKKDIVTTNGVIHLIDQVLIPNSAKEGLELMGDSQSTFSDMVSELGLASALGPKNRSTHSLLQSTLPSLLR</sequence>
<name>A0ACB9WLC7_CHAAC</name>